<dbReference type="RefSeq" id="WP_377021133.1">
    <property type="nucleotide sequence ID" value="NZ_JBHLTS010000004.1"/>
</dbReference>
<sequence length="803" mass="87446">MKKVALALLCVLCFCMPVFSQNDKPVSPVTSLDGVISRLQTLSADKAIEKAYLHFDKSHYNAGDTVYFKAYVTLGEQHELSKLSGVLHVDLINPADSLLQTIPLQLVGGLATGDFSLPNTLPGGTYRIRAYTKWMLNNGQVNFFDRQININGRVYTANKPLAVKTGKADIQFFSEGGSFVNGIPTRLAFKAVGTNGLGLNVKGVVVDNTNAEVTKFESKHLGMGLIFITAEAGKTYKANLTYADGTKATVDLPKADNEGITLLVNNDNPDKLAIEINANKAYYLKNKNKEIGVIIYSAGSVRSVKAVLDNQVLDLNLNKKDFKTGVVQVTLFSSQGEPLNERLVFIQNPDLLTITPTSNKLVYAAREKVHISINIRNKNGEAAKSYLSAAIVDAGRVPITEDDESTILSNLLLTSDLKGAIEQPNYYFANVTNDTRSNLDILMLTQGYRRFEWKQLLNDTKTGLAYSSENGFDLSGLVKTADGKIVDGGIITLMPQAGGPLLTQTTGHDGSFTFRNLVYEDKTRFVIQAKTAEGKNNTSISVYPAPALTTIKPGDFTGPVKDLNNRGYDKTAEQPVYMADVNGRVLKEVIINDRRVNDGKLNTEVLGKENLKDNQGSLANGLQGRLNGVILRDGIPYLTDKVDPAMQGGPMLIIVDDTALPEGTSIDNYSAADIESVSILKNTDAAIYGVRGANGVMILKMRKNAGSVAINKSMSPGLLSFTANGFYKARTFYSPVYEGFQQTGNKPDTRSTIYWNPDVMTDKDGNASFDFFNADSKGTYRLVIEGIDEAGNIGRSVFTYKVQ</sequence>
<proteinExistence type="predicted"/>
<evidence type="ECO:0000313" key="4">
    <source>
        <dbReference type="Proteomes" id="UP001589828"/>
    </source>
</evidence>
<dbReference type="EMBL" id="JBHLTS010000004">
    <property type="protein sequence ID" value="MFC0513260.1"/>
    <property type="molecule type" value="Genomic_DNA"/>
</dbReference>
<keyword evidence="4" id="KW-1185">Reference proteome</keyword>
<feature type="domain" description="Macroglobulin" evidence="2">
    <location>
        <begin position="50"/>
        <end position="133"/>
    </location>
</feature>
<dbReference type="InterPro" id="IPR037066">
    <property type="entry name" value="Plug_dom_sf"/>
</dbReference>
<comment type="caution">
    <text evidence="3">The sequence shown here is derived from an EMBL/GenBank/DDBJ whole genome shotgun (WGS) entry which is preliminary data.</text>
</comment>
<keyword evidence="1" id="KW-0732">Signal</keyword>
<dbReference type="Pfam" id="PF01835">
    <property type="entry name" value="MG2"/>
    <property type="match status" value="1"/>
</dbReference>
<evidence type="ECO:0000313" key="3">
    <source>
        <dbReference type="EMBL" id="MFC0513260.1"/>
    </source>
</evidence>
<evidence type="ECO:0000259" key="2">
    <source>
        <dbReference type="Pfam" id="PF01835"/>
    </source>
</evidence>
<evidence type="ECO:0000256" key="1">
    <source>
        <dbReference type="SAM" id="SignalP"/>
    </source>
</evidence>
<organism evidence="3 4">
    <name type="scientific">Mucilaginibacter angelicae</name>
    <dbReference type="NCBI Taxonomy" id="869718"/>
    <lineage>
        <taxon>Bacteria</taxon>
        <taxon>Pseudomonadati</taxon>
        <taxon>Bacteroidota</taxon>
        <taxon>Sphingobacteriia</taxon>
        <taxon>Sphingobacteriales</taxon>
        <taxon>Sphingobacteriaceae</taxon>
        <taxon>Mucilaginibacter</taxon>
    </lineage>
</organism>
<protein>
    <submittedName>
        <fullName evidence="3">MG2 domain-containing protein</fullName>
    </submittedName>
</protein>
<dbReference type="Gene3D" id="2.60.40.1930">
    <property type="match status" value="1"/>
</dbReference>
<feature type="chain" id="PRO_5047420112" evidence="1">
    <location>
        <begin position="21"/>
        <end position="803"/>
    </location>
</feature>
<dbReference type="Gene3D" id="2.170.130.10">
    <property type="entry name" value="TonB-dependent receptor, plug domain"/>
    <property type="match status" value="1"/>
</dbReference>
<feature type="signal peptide" evidence="1">
    <location>
        <begin position="1"/>
        <end position="20"/>
    </location>
</feature>
<dbReference type="SUPFAM" id="SSF56935">
    <property type="entry name" value="Porins"/>
    <property type="match status" value="1"/>
</dbReference>
<reference evidence="3 4" key="1">
    <citation type="submission" date="2024-09" db="EMBL/GenBank/DDBJ databases">
        <authorList>
            <person name="Sun Q."/>
            <person name="Mori K."/>
        </authorList>
    </citation>
    <scope>NUCLEOTIDE SEQUENCE [LARGE SCALE GENOMIC DNA]</scope>
    <source>
        <strain evidence="3 4">NCAIM B.02415</strain>
    </source>
</reference>
<dbReference type="InterPro" id="IPR002890">
    <property type="entry name" value="MG2"/>
</dbReference>
<gene>
    <name evidence="3" type="ORF">ACFFGT_03575</name>
</gene>
<dbReference type="Proteomes" id="UP001589828">
    <property type="component" value="Unassembled WGS sequence"/>
</dbReference>
<name>A0ABV6L397_9SPHI</name>
<accession>A0ABV6L397</accession>